<sequence length="257" mass="28657">MNNNKSSQTIRHFQHRHLRTFVVKLFIALIVIPQHGCQSRSPEKEVASQREDVATWDDLVQAVQSEVSTELRFTHEAVSSEQFLELPSLGEKLTVLEVDQGQLDNSDLSRVLQELPNLRQLVLHGDVDNQQLQVIADNAKSVTVLNLPNASVDDSGLSVLAAIETLELLRLHSPNVSDAGLAEIAKSPGLKFLHLINVPITDDGLKTIAMMEKLESFYLDGSACTEAGLSELVRKRPGLHFHWNQLHLENDPNKHPH</sequence>
<dbReference type="InterPro" id="IPR032675">
    <property type="entry name" value="LRR_dom_sf"/>
</dbReference>
<gene>
    <name evidence="1" type="ORF">Mal48_43630</name>
</gene>
<dbReference type="Gene3D" id="3.80.10.10">
    <property type="entry name" value="Ribonuclease Inhibitor"/>
    <property type="match status" value="1"/>
</dbReference>
<reference evidence="1 2" key="1">
    <citation type="submission" date="2019-02" db="EMBL/GenBank/DDBJ databases">
        <title>Deep-cultivation of Planctomycetes and their phenomic and genomic characterization uncovers novel biology.</title>
        <authorList>
            <person name="Wiegand S."/>
            <person name="Jogler M."/>
            <person name="Boedeker C."/>
            <person name="Pinto D."/>
            <person name="Vollmers J."/>
            <person name="Rivas-Marin E."/>
            <person name="Kohn T."/>
            <person name="Peeters S.H."/>
            <person name="Heuer A."/>
            <person name="Rast P."/>
            <person name="Oberbeckmann S."/>
            <person name="Bunk B."/>
            <person name="Jeske O."/>
            <person name="Meyerdierks A."/>
            <person name="Storesund J.E."/>
            <person name="Kallscheuer N."/>
            <person name="Luecker S."/>
            <person name="Lage O.M."/>
            <person name="Pohl T."/>
            <person name="Merkel B.J."/>
            <person name="Hornburger P."/>
            <person name="Mueller R.-W."/>
            <person name="Bruemmer F."/>
            <person name="Labrenz M."/>
            <person name="Spormann A.M."/>
            <person name="Op den Camp H."/>
            <person name="Overmann J."/>
            <person name="Amann R."/>
            <person name="Jetten M.S.M."/>
            <person name="Mascher T."/>
            <person name="Medema M.H."/>
            <person name="Devos D.P."/>
            <person name="Kaster A.-K."/>
            <person name="Ovreas L."/>
            <person name="Rohde M."/>
            <person name="Galperin M.Y."/>
            <person name="Jogler C."/>
        </authorList>
    </citation>
    <scope>NUCLEOTIDE SEQUENCE [LARGE SCALE GENOMIC DNA]</scope>
    <source>
        <strain evidence="1 2">Mal48</strain>
    </source>
</reference>
<dbReference type="GO" id="GO:0031146">
    <property type="term" value="P:SCF-dependent proteasomal ubiquitin-dependent protein catabolic process"/>
    <property type="evidence" value="ECO:0007669"/>
    <property type="project" value="TreeGrafter"/>
</dbReference>
<dbReference type="AlphaFoldDB" id="A0A517QU27"/>
<evidence type="ECO:0000313" key="1">
    <source>
        <dbReference type="EMBL" id="QDT35088.1"/>
    </source>
</evidence>
<dbReference type="GO" id="GO:0019005">
    <property type="term" value="C:SCF ubiquitin ligase complex"/>
    <property type="evidence" value="ECO:0007669"/>
    <property type="project" value="TreeGrafter"/>
</dbReference>
<evidence type="ECO:0008006" key="3">
    <source>
        <dbReference type="Google" id="ProtNLM"/>
    </source>
</evidence>
<proteinExistence type="predicted"/>
<dbReference type="KEGG" id="tpol:Mal48_43630"/>
<name>A0A517QU27_9PLAN</name>
<dbReference type="PANTHER" id="PTHR13318:SF95">
    <property type="entry name" value="F-BOX PROTEIN YLR352W"/>
    <property type="match status" value="1"/>
</dbReference>
<dbReference type="PANTHER" id="PTHR13318">
    <property type="entry name" value="PARTNER OF PAIRED, ISOFORM B-RELATED"/>
    <property type="match status" value="1"/>
</dbReference>
<accession>A0A517QU27</accession>
<dbReference type="EMBL" id="CP036267">
    <property type="protein sequence ID" value="QDT35088.1"/>
    <property type="molecule type" value="Genomic_DNA"/>
</dbReference>
<protein>
    <recommendedName>
        <fullName evidence="3">Leucine Rich repeats (2 copies)</fullName>
    </recommendedName>
</protein>
<keyword evidence="2" id="KW-1185">Reference proteome</keyword>
<organism evidence="1 2">
    <name type="scientific">Thalassoglobus polymorphus</name>
    <dbReference type="NCBI Taxonomy" id="2527994"/>
    <lineage>
        <taxon>Bacteria</taxon>
        <taxon>Pseudomonadati</taxon>
        <taxon>Planctomycetota</taxon>
        <taxon>Planctomycetia</taxon>
        <taxon>Planctomycetales</taxon>
        <taxon>Planctomycetaceae</taxon>
        <taxon>Thalassoglobus</taxon>
    </lineage>
</organism>
<dbReference type="Proteomes" id="UP000315724">
    <property type="component" value="Chromosome"/>
</dbReference>
<dbReference type="SUPFAM" id="SSF52047">
    <property type="entry name" value="RNI-like"/>
    <property type="match status" value="1"/>
</dbReference>
<evidence type="ECO:0000313" key="2">
    <source>
        <dbReference type="Proteomes" id="UP000315724"/>
    </source>
</evidence>